<keyword evidence="1" id="KW-1133">Transmembrane helix</keyword>
<keyword evidence="1" id="KW-0812">Transmembrane</keyword>
<organism evidence="2 3">
    <name type="scientific">Bifidobacterium merycicum</name>
    <dbReference type="NCBI Taxonomy" id="78345"/>
    <lineage>
        <taxon>Bacteria</taxon>
        <taxon>Bacillati</taxon>
        <taxon>Actinomycetota</taxon>
        <taxon>Actinomycetes</taxon>
        <taxon>Bifidobacteriales</taxon>
        <taxon>Bifidobacteriaceae</taxon>
        <taxon>Bifidobacterium</taxon>
    </lineage>
</organism>
<protein>
    <submittedName>
        <fullName evidence="2">Uncharacterized protein</fullName>
    </submittedName>
</protein>
<feature type="transmembrane region" description="Helical" evidence="1">
    <location>
        <begin position="60"/>
        <end position="84"/>
    </location>
</feature>
<keyword evidence="3" id="KW-1185">Reference proteome</keyword>
<dbReference type="AlphaFoldDB" id="A0A087BDI0"/>
<proteinExistence type="predicted"/>
<evidence type="ECO:0000256" key="1">
    <source>
        <dbReference type="SAM" id="Phobius"/>
    </source>
</evidence>
<accession>A0A087BDI0</accession>
<sequence>MMLRDVSRSLRRQYFRRLFHGLFHGFPWRRFRQSAHKRAHGLARRLSTGLRGAESGSGTVVGAALILMVSVLLTAAAGAGHVVIRHAQARSAADLAALSAAIAWRNAQKEPCAVAATVAKANGASLASCRTEGDYAGDVLADVAVDTALPIVPRITASARAGPAACR</sequence>
<dbReference type="InterPro" id="IPR021202">
    <property type="entry name" value="Rv3654c-like"/>
</dbReference>
<comment type="caution">
    <text evidence="2">The sequence shown here is derived from an EMBL/GenBank/DDBJ whole genome shotgun (WGS) entry which is preliminary data.</text>
</comment>
<gene>
    <name evidence="2" type="ORF">BMERY_0577</name>
</gene>
<evidence type="ECO:0000313" key="2">
    <source>
        <dbReference type="EMBL" id="KFI69080.1"/>
    </source>
</evidence>
<dbReference type="NCBIfam" id="TIGR03816">
    <property type="entry name" value="tadE_like_DECH"/>
    <property type="match status" value="1"/>
</dbReference>
<reference evidence="2 3" key="1">
    <citation type="submission" date="2014-03" db="EMBL/GenBank/DDBJ databases">
        <title>Genomics of Bifidobacteria.</title>
        <authorList>
            <person name="Ventura M."/>
            <person name="Milani C."/>
            <person name="Lugli G.A."/>
        </authorList>
    </citation>
    <scope>NUCLEOTIDE SEQUENCE [LARGE SCALE GENOMIC DNA]</scope>
    <source>
        <strain evidence="2 3">LMG 11341</strain>
    </source>
</reference>
<keyword evidence="1" id="KW-0472">Membrane</keyword>
<dbReference type="EMBL" id="JGZC01000010">
    <property type="protein sequence ID" value="KFI69080.1"/>
    <property type="molecule type" value="Genomic_DNA"/>
</dbReference>
<name>A0A087BDI0_9BIFI</name>
<dbReference type="Proteomes" id="UP000029060">
    <property type="component" value="Unassembled WGS sequence"/>
</dbReference>
<dbReference type="eggNOG" id="ENOG5033B4F">
    <property type="taxonomic scope" value="Bacteria"/>
</dbReference>
<dbReference type="STRING" id="78345.BMERY_0577"/>
<evidence type="ECO:0000313" key="3">
    <source>
        <dbReference type="Proteomes" id="UP000029060"/>
    </source>
</evidence>